<accession>A0ABV7HT77</accession>
<dbReference type="Proteomes" id="UP001595548">
    <property type="component" value="Unassembled WGS sequence"/>
</dbReference>
<dbReference type="Pfam" id="PF07238">
    <property type="entry name" value="PilZ"/>
    <property type="match status" value="1"/>
</dbReference>
<evidence type="ECO:0000313" key="3">
    <source>
        <dbReference type="EMBL" id="MFC3155986.1"/>
    </source>
</evidence>
<name>A0ABV7HT77_9GAMM</name>
<feature type="domain" description="PilZ" evidence="2">
    <location>
        <begin position="5"/>
        <end position="101"/>
    </location>
</feature>
<comment type="caution">
    <text evidence="3">The sequence shown here is derived from an EMBL/GenBank/DDBJ whole genome shotgun (WGS) entry which is preliminary data.</text>
</comment>
<dbReference type="EMBL" id="JBHRTL010000008">
    <property type="protein sequence ID" value="MFC3155986.1"/>
    <property type="molecule type" value="Genomic_DNA"/>
</dbReference>
<sequence>MTDSERRHFHRIPFHTEVILSQAGFHWHAQLFDISLKGLLVEGALPEEVDPDAPVRAEIALSEQQEICMQTQVAHRESDHTGLNCTSIDVTSIRHLRRMLELNIGAEAAERELHELL</sequence>
<evidence type="ECO:0000256" key="1">
    <source>
        <dbReference type="PIRNR" id="PIRNR028141"/>
    </source>
</evidence>
<keyword evidence="4" id="KW-1185">Reference proteome</keyword>
<dbReference type="InterPro" id="IPR009875">
    <property type="entry name" value="PilZ_domain"/>
</dbReference>
<dbReference type="InterPro" id="IPR027021">
    <property type="entry name" value="C-di-GMP_BP_PA4608"/>
</dbReference>
<dbReference type="PIRSF" id="PIRSF028141">
    <property type="entry name" value="C-di-GMP_BP_PA4608"/>
    <property type="match status" value="1"/>
</dbReference>
<protein>
    <recommendedName>
        <fullName evidence="1">Cyclic diguanosine monophosphate-binding protein</fullName>
        <shortName evidence="1">c-di-GMP-binding protein</shortName>
    </recommendedName>
    <alternativeName>
        <fullName evidence="1">Pilz domain-containing protein</fullName>
    </alternativeName>
</protein>
<proteinExistence type="predicted"/>
<reference evidence="4" key="1">
    <citation type="journal article" date="2019" name="Int. J. Syst. Evol. Microbiol.">
        <title>The Global Catalogue of Microorganisms (GCM) 10K type strain sequencing project: providing services to taxonomists for standard genome sequencing and annotation.</title>
        <authorList>
            <consortium name="The Broad Institute Genomics Platform"/>
            <consortium name="The Broad Institute Genome Sequencing Center for Infectious Disease"/>
            <person name="Wu L."/>
            <person name="Ma J."/>
        </authorList>
    </citation>
    <scope>NUCLEOTIDE SEQUENCE [LARGE SCALE GENOMIC DNA]</scope>
    <source>
        <strain evidence="4">KCTC 52141</strain>
    </source>
</reference>
<comment type="subunit">
    <text evidence="1">Monomer in both c-di-GMP-bound and free forms.</text>
</comment>
<evidence type="ECO:0000313" key="4">
    <source>
        <dbReference type="Proteomes" id="UP001595548"/>
    </source>
</evidence>
<dbReference type="SUPFAM" id="SSF141371">
    <property type="entry name" value="PilZ domain-like"/>
    <property type="match status" value="1"/>
</dbReference>
<keyword evidence="1" id="KW-0973">c-di-GMP</keyword>
<organism evidence="3 4">
    <name type="scientific">Gilvimarinus japonicus</name>
    <dbReference type="NCBI Taxonomy" id="1796469"/>
    <lineage>
        <taxon>Bacteria</taxon>
        <taxon>Pseudomonadati</taxon>
        <taxon>Pseudomonadota</taxon>
        <taxon>Gammaproteobacteria</taxon>
        <taxon>Cellvibrionales</taxon>
        <taxon>Cellvibrionaceae</taxon>
        <taxon>Gilvimarinus</taxon>
    </lineage>
</organism>
<comment type="function">
    <text evidence="1">Binds the second messenger bis-(3'-5') cyclic dimeric guanosine monophosphate (c-di-GMP). Can bind two c-di-GMP molecules per monomer. May play a role in bacterial second-messenger regulated processes. Binding to c-di-GMP induces a conformational change of the C- and N-termini resulting in the exposure of a highly negative surface on one side of the protein to a possible effector protein.</text>
</comment>
<dbReference type="Gene3D" id="2.40.10.220">
    <property type="entry name" value="predicted glycosyltransferase like domains"/>
    <property type="match status" value="1"/>
</dbReference>
<evidence type="ECO:0000259" key="2">
    <source>
        <dbReference type="Pfam" id="PF07238"/>
    </source>
</evidence>
<gene>
    <name evidence="3" type="ORF">ACFOEB_12300</name>
</gene>
<keyword evidence="1" id="KW-0547">Nucleotide-binding</keyword>
<dbReference type="RefSeq" id="WP_339617851.1">
    <property type="nucleotide sequence ID" value="NZ_AP031500.1"/>
</dbReference>